<name>A0A8H5CJ90_9AGAR</name>
<accession>A0A8H5CJ90</accession>
<protein>
    <submittedName>
        <fullName evidence="1">Uncharacterized protein</fullName>
    </submittedName>
</protein>
<comment type="caution">
    <text evidence="1">The sequence shown here is derived from an EMBL/GenBank/DDBJ whole genome shotgun (WGS) entry which is preliminary data.</text>
</comment>
<sequence>MSPPTLLGCQSLISFRSCDACFILGLSIWTPRRISTMSSRAFLWGSADDGAAEDGALSREGSRGGLSVEAMLGFRTATNNHLQCNPKAYSEFRSPPPPHEEPRSTKDDYFLTTMISINSPPPILRIPTFLRLAFAPQALLRRYANPSSLDNNFGRLALSAEGEDALISPTPGTKPPCRDPSPWRLYGLDGEDGWGLSERRL</sequence>
<evidence type="ECO:0000313" key="1">
    <source>
        <dbReference type="EMBL" id="KAF5342750.1"/>
    </source>
</evidence>
<dbReference type="EMBL" id="JAACJM010000158">
    <property type="protein sequence ID" value="KAF5342750.1"/>
    <property type="molecule type" value="Genomic_DNA"/>
</dbReference>
<reference evidence="1 2" key="1">
    <citation type="journal article" date="2020" name="ISME J.">
        <title>Uncovering the hidden diversity of litter-decomposition mechanisms in mushroom-forming fungi.</title>
        <authorList>
            <person name="Floudas D."/>
            <person name="Bentzer J."/>
            <person name="Ahren D."/>
            <person name="Johansson T."/>
            <person name="Persson P."/>
            <person name="Tunlid A."/>
        </authorList>
    </citation>
    <scope>NUCLEOTIDE SEQUENCE [LARGE SCALE GENOMIC DNA]</scope>
    <source>
        <strain evidence="1 2">CBS 291.85</strain>
    </source>
</reference>
<organism evidence="1 2">
    <name type="scientific">Tetrapyrgos nigripes</name>
    <dbReference type="NCBI Taxonomy" id="182062"/>
    <lineage>
        <taxon>Eukaryota</taxon>
        <taxon>Fungi</taxon>
        <taxon>Dikarya</taxon>
        <taxon>Basidiomycota</taxon>
        <taxon>Agaricomycotina</taxon>
        <taxon>Agaricomycetes</taxon>
        <taxon>Agaricomycetidae</taxon>
        <taxon>Agaricales</taxon>
        <taxon>Marasmiineae</taxon>
        <taxon>Marasmiaceae</taxon>
        <taxon>Tetrapyrgos</taxon>
    </lineage>
</organism>
<proteinExistence type="predicted"/>
<dbReference type="AlphaFoldDB" id="A0A8H5CJ90"/>
<dbReference type="Proteomes" id="UP000559256">
    <property type="component" value="Unassembled WGS sequence"/>
</dbReference>
<keyword evidence="2" id="KW-1185">Reference proteome</keyword>
<gene>
    <name evidence="1" type="ORF">D9758_015919</name>
</gene>
<evidence type="ECO:0000313" key="2">
    <source>
        <dbReference type="Proteomes" id="UP000559256"/>
    </source>
</evidence>